<dbReference type="KEGG" id="nnv:QNH39_14420"/>
<organism evidence="3 4">
    <name type="scientific">Neobacillus novalis</name>
    <dbReference type="NCBI Taxonomy" id="220687"/>
    <lineage>
        <taxon>Bacteria</taxon>
        <taxon>Bacillati</taxon>
        <taxon>Bacillota</taxon>
        <taxon>Bacilli</taxon>
        <taxon>Bacillales</taxon>
        <taxon>Bacillaceae</taxon>
        <taxon>Neobacillus</taxon>
    </lineage>
</organism>
<dbReference type="Proteomes" id="UP001178288">
    <property type="component" value="Chromosome"/>
</dbReference>
<dbReference type="EMBL" id="CP126114">
    <property type="protein sequence ID" value="WHY83881.1"/>
    <property type="molecule type" value="Genomic_DNA"/>
</dbReference>
<keyword evidence="4" id="KW-1185">Reference proteome</keyword>
<sequence>MKNVGLIGLGFIGKTHLEAYQHIENCQVTAICTRNKAAIPNHYNGSMVTDYEDLLNDKEIDIIDICLPTFLHEEFLIKAVNAGKHIICEKPLTLTLESANRIVDAVTKNNVRLFVAHVLRFWPEYKLIKSYSETNILIDIEIVHARRLGQAPAWSSWFQDPQKSGGALFDLHIHDIDFVYYLLGPVDTVYAVGTKNKYGAWDHVMTTLTFRNKCKAFIEASQRMPRGYPFTFDFRAQAGQGTVEFKVAAGENIENIHASNHQFIYYTNQKKSSIEIKKEDAFQNELAYFVNCVETNQENHVIPLDDVLYTLKLLKAVECSLETKQKVWVKM</sequence>
<evidence type="ECO:0000259" key="1">
    <source>
        <dbReference type="Pfam" id="PF01408"/>
    </source>
</evidence>
<proteinExistence type="predicted"/>
<dbReference type="GO" id="GO:0000166">
    <property type="term" value="F:nucleotide binding"/>
    <property type="evidence" value="ECO:0007669"/>
    <property type="project" value="InterPro"/>
</dbReference>
<evidence type="ECO:0000313" key="3">
    <source>
        <dbReference type="EMBL" id="WHY83881.1"/>
    </source>
</evidence>
<dbReference type="InterPro" id="IPR036291">
    <property type="entry name" value="NAD(P)-bd_dom_sf"/>
</dbReference>
<dbReference type="InterPro" id="IPR051450">
    <property type="entry name" value="Gfo/Idh/MocA_Oxidoreductases"/>
</dbReference>
<gene>
    <name evidence="3" type="ORF">QNH39_14420</name>
</gene>
<protein>
    <submittedName>
        <fullName evidence="3">Gfo/Idh/MocA family oxidoreductase</fullName>
    </submittedName>
</protein>
<feature type="domain" description="Gfo/Idh/MocA-like oxidoreductase N-terminal" evidence="1">
    <location>
        <begin position="3"/>
        <end position="117"/>
    </location>
</feature>
<dbReference type="Pfam" id="PF22725">
    <property type="entry name" value="GFO_IDH_MocA_C3"/>
    <property type="match status" value="1"/>
</dbReference>
<dbReference type="PANTHER" id="PTHR43377:SF1">
    <property type="entry name" value="BILIVERDIN REDUCTASE A"/>
    <property type="match status" value="1"/>
</dbReference>
<dbReference type="SUPFAM" id="SSF51735">
    <property type="entry name" value="NAD(P)-binding Rossmann-fold domains"/>
    <property type="match status" value="1"/>
</dbReference>
<dbReference type="InterPro" id="IPR000683">
    <property type="entry name" value="Gfo/Idh/MocA-like_OxRdtase_N"/>
</dbReference>
<dbReference type="AlphaFoldDB" id="A0AA95MHR4"/>
<dbReference type="RefSeq" id="WP_066087706.1">
    <property type="nucleotide sequence ID" value="NZ_CP126114.1"/>
</dbReference>
<feature type="domain" description="GFO/IDH/MocA-like oxidoreductase" evidence="2">
    <location>
        <begin position="139"/>
        <end position="235"/>
    </location>
</feature>
<dbReference type="SUPFAM" id="SSF55347">
    <property type="entry name" value="Glyceraldehyde-3-phosphate dehydrogenase-like, C-terminal domain"/>
    <property type="match status" value="1"/>
</dbReference>
<reference evidence="3" key="1">
    <citation type="submission" date="2023-05" db="EMBL/GenBank/DDBJ databases">
        <title>Comparative genomics of Bacillaceae isolates and their secondary metabolite potential.</title>
        <authorList>
            <person name="Song L."/>
            <person name="Nielsen L.J."/>
            <person name="Mohite O."/>
            <person name="Xu X."/>
            <person name="Weber T."/>
            <person name="Kovacs A.T."/>
        </authorList>
    </citation>
    <scope>NUCLEOTIDE SEQUENCE</scope>
    <source>
        <strain evidence="3">XLM17</strain>
    </source>
</reference>
<dbReference type="InterPro" id="IPR055170">
    <property type="entry name" value="GFO_IDH_MocA-like_dom"/>
</dbReference>
<dbReference type="Pfam" id="PF01408">
    <property type="entry name" value="GFO_IDH_MocA"/>
    <property type="match status" value="1"/>
</dbReference>
<dbReference type="Gene3D" id="3.40.50.720">
    <property type="entry name" value="NAD(P)-binding Rossmann-like Domain"/>
    <property type="match status" value="1"/>
</dbReference>
<dbReference type="PANTHER" id="PTHR43377">
    <property type="entry name" value="BILIVERDIN REDUCTASE A"/>
    <property type="match status" value="1"/>
</dbReference>
<dbReference type="Gene3D" id="3.30.360.10">
    <property type="entry name" value="Dihydrodipicolinate Reductase, domain 2"/>
    <property type="match status" value="1"/>
</dbReference>
<name>A0AA95MHR4_9BACI</name>
<evidence type="ECO:0000259" key="2">
    <source>
        <dbReference type="Pfam" id="PF22725"/>
    </source>
</evidence>
<evidence type="ECO:0000313" key="4">
    <source>
        <dbReference type="Proteomes" id="UP001178288"/>
    </source>
</evidence>
<accession>A0AA95MHR4</accession>